<dbReference type="OrthoDB" id="4586075at2759"/>
<protein>
    <submittedName>
        <fullName evidence="1">Uncharacterized protein</fullName>
    </submittedName>
</protein>
<evidence type="ECO:0000313" key="1">
    <source>
        <dbReference type="EMBL" id="KXX76981.1"/>
    </source>
</evidence>
<sequence>MADSGGLPIRPGDLEGFWGYEKYDVIVKRAKFLVNDDLEVPHHIKEALKVIKQREQKTEGSTWSKTSEKELCQIMTQVSWNLHDRQLWKRSPKPPPDSDLYELIKRILTSESIFYGNDSASPGGRLLYMIRDAKKDPNPKSFWHQLNQAGVTIDKVINFTRKTLLGGDPQNLSLPLRLDERRELFVADLARFMGEMRGRRRGLPHSTYEIPAKDNKYIEEGIMKIDSHTLVFDTTFNSTILQTIKEAGFKPGVIIMQLTFWPDGADADPEGAKGVSPMNYKVYHWLSEHYNVFARHPGSGFVTCNPTIYILKKDKSLGGTLRRSLSRGDSKDER</sequence>
<comment type="caution">
    <text evidence="1">The sequence shown here is derived from an EMBL/GenBank/DDBJ whole genome shotgun (WGS) entry which is preliminary data.</text>
</comment>
<evidence type="ECO:0000313" key="2">
    <source>
        <dbReference type="Proteomes" id="UP000078237"/>
    </source>
</evidence>
<dbReference type="VEuPathDB" id="FungiDB:MMYC01_207156"/>
<dbReference type="EMBL" id="LCTW02000183">
    <property type="protein sequence ID" value="KXX76981.1"/>
    <property type="molecule type" value="Genomic_DNA"/>
</dbReference>
<proteinExistence type="predicted"/>
<dbReference type="Proteomes" id="UP000078237">
    <property type="component" value="Unassembled WGS sequence"/>
</dbReference>
<dbReference type="AlphaFoldDB" id="A0A175W0G8"/>
<organism evidence="1 2">
    <name type="scientific">Madurella mycetomatis</name>
    <dbReference type="NCBI Taxonomy" id="100816"/>
    <lineage>
        <taxon>Eukaryota</taxon>
        <taxon>Fungi</taxon>
        <taxon>Dikarya</taxon>
        <taxon>Ascomycota</taxon>
        <taxon>Pezizomycotina</taxon>
        <taxon>Sordariomycetes</taxon>
        <taxon>Sordariomycetidae</taxon>
        <taxon>Sordariales</taxon>
        <taxon>Sordariales incertae sedis</taxon>
        <taxon>Madurella</taxon>
    </lineage>
</organism>
<name>A0A175W0G8_9PEZI</name>
<accession>A0A175W0G8</accession>
<keyword evidence="2" id="KW-1185">Reference proteome</keyword>
<gene>
    <name evidence="1" type="ORF">MMYC01_207156</name>
</gene>
<reference evidence="1 2" key="1">
    <citation type="journal article" date="2016" name="Genome Announc.">
        <title>Genome Sequence of Madurella mycetomatis mm55, Isolated from a Human Mycetoma Case in Sudan.</title>
        <authorList>
            <person name="Smit S."/>
            <person name="Derks M.F."/>
            <person name="Bervoets S."/>
            <person name="Fahal A."/>
            <person name="van Leeuwen W."/>
            <person name="van Belkum A."/>
            <person name="van de Sande W.W."/>
        </authorList>
    </citation>
    <scope>NUCLEOTIDE SEQUENCE [LARGE SCALE GENOMIC DNA]</scope>
    <source>
        <strain evidence="2">mm55</strain>
    </source>
</reference>